<evidence type="ECO:0000256" key="1">
    <source>
        <dbReference type="ARBA" id="ARBA00000013"/>
    </source>
</evidence>
<comment type="catalytic activity">
    <reaction evidence="1 18">
        <text>(6R)-NADHX = (6S)-NADHX</text>
        <dbReference type="Rhea" id="RHEA:32215"/>
        <dbReference type="ChEBI" id="CHEBI:64074"/>
        <dbReference type="ChEBI" id="CHEBI:64075"/>
        <dbReference type="EC" id="5.1.99.6"/>
    </reaction>
</comment>
<evidence type="ECO:0000256" key="19">
    <source>
        <dbReference type="SAM" id="MobiDB-lite"/>
    </source>
</evidence>
<organism evidence="22 23">
    <name type="scientific">Pseudonocardia nematodicida</name>
    <dbReference type="NCBI Taxonomy" id="1206997"/>
    <lineage>
        <taxon>Bacteria</taxon>
        <taxon>Bacillati</taxon>
        <taxon>Actinomycetota</taxon>
        <taxon>Actinomycetes</taxon>
        <taxon>Pseudonocardiales</taxon>
        <taxon>Pseudonocardiaceae</taxon>
        <taxon>Pseudonocardia</taxon>
    </lineage>
</organism>
<dbReference type="Gene3D" id="3.40.50.10260">
    <property type="entry name" value="YjeF N-terminal domain"/>
    <property type="match status" value="2"/>
</dbReference>
<dbReference type="NCBIfam" id="TIGR00196">
    <property type="entry name" value="yjeF_cterm"/>
    <property type="match status" value="1"/>
</dbReference>
<dbReference type="EMBL" id="JBEDNQ010000003">
    <property type="protein sequence ID" value="MEQ3550604.1"/>
    <property type="molecule type" value="Genomic_DNA"/>
</dbReference>
<comment type="function">
    <text evidence="14 18">Bifunctional enzyme that catalyzes the epimerization of the S- and R-forms of NAD(P)HX and the dehydration of the S-form of NAD(P)HX at the expense of ADP, which is converted to AMP. This allows the repair of both epimers of NAD(P)HX, a damaged form of NAD(P)H that is a result of enzymatic or heat-dependent hydration.</text>
</comment>
<comment type="similarity">
    <text evidence="4 18">In the C-terminal section; belongs to the NnrD/CARKD family.</text>
</comment>
<feature type="binding site" evidence="17">
    <location>
        <position position="437"/>
    </location>
    <ligand>
        <name>(6S)-NADPHX</name>
        <dbReference type="ChEBI" id="CHEBI:64076"/>
    </ligand>
</feature>
<dbReference type="Pfam" id="PF03853">
    <property type="entry name" value="YjeF_N"/>
    <property type="match status" value="2"/>
</dbReference>
<dbReference type="EC" id="4.2.1.136" evidence="17"/>
<dbReference type="CDD" id="cd01171">
    <property type="entry name" value="YXKO-related"/>
    <property type="match status" value="1"/>
</dbReference>
<comment type="similarity">
    <text evidence="3 18">In the N-terminal section; belongs to the NnrE/AIBP family.</text>
</comment>
<keyword evidence="13" id="KW-0511">Multifunctional enzyme</keyword>
<dbReference type="InterPro" id="IPR036652">
    <property type="entry name" value="YjeF_N_dom_sf"/>
</dbReference>
<comment type="similarity">
    <text evidence="17">Belongs to the NnrD/CARKD family.</text>
</comment>
<dbReference type="PANTHER" id="PTHR12592:SF0">
    <property type="entry name" value="ATP-DEPENDENT (S)-NAD(P)H-HYDRATE DEHYDRATASE"/>
    <property type="match status" value="1"/>
</dbReference>
<evidence type="ECO:0000256" key="18">
    <source>
        <dbReference type="PIRNR" id="PIRNR017184"/>
    </source>
</evidence>
<dbReference type="Proteomes" id="UP001494902">
    <property type="component" value="Unassembled WGS sequence"/>
</dbReference>
<keyword evidence="10 17" id="KW-0520">NAD</keyword>
<dbReference type="PANTHER" id="PTHR12592">
    <property type="entry name" value="ATP-DEPENDENT (S)-NAD(P)H-HYDRATE DEHYDRATASE FAMILY MEMBER"/>
    <property type="match status" value="1"/>
</dbReference>
<accession>A0ABV1K7Y6</accession>
<feature type="binding site" evidence="17">
    <location>
        <position position="500"/>
    </location>
    <ligand>
        <name>(6S)-NADPHX</name>
        <dbReference type="ChEBI" id="CHEBI:64076"/>
    </ligand>
</feature>
<evidence type="ECO:0000256" key="15">
    <source>
        <dbReference type="ARBA" id="ARBA00048238"/>
    </source>
</evidence>
<evidence type="ECO:0000256" key="11">
    <source>
        <dbReference type="ARBA" id="ARBA00023235"/>
    </source>
</evidence>
<keyword evidence="5 18" id="KW-0479">Metal-binding</keyword>
<name>A0ABV1K7Y6_9PSEU</name>
<comment type="subunit">
    <text evidence="17">Homotetramer.</text>
</comment>
<evidence type="ECO:0000259" key="21">
    <source>
        <dbReference type="PROSITE" id="PS51385"/>
    </source>
</evidence>
<keyword evidence="12 17" id="KW-0456">Lyase</keyword>
<feature type="domain" description="YjeF N-terminal" evidence="21">
    <location>
        <begin position="10"/>
        <end position="291"/>
    </location>
</feature>
<dbReference type="RefSeq" id="WP_349297670.1">
    <property type="nucleotide sequence ID" value="NZ_JBHSFF010000008.1"/>
</dbReference>
<proteinExistence type="inferred from homology"/>
<evidence type="ECO:0000256" key="12">
    <source>
        <dbReference type="ARBA" id="ARBA00023239"/>
    </source>
</evidence>
<keyword evidence="9 18" id="KW-0630">Potassium</keyword>
<evidence type="ECO:0000256" key="2">
    <source>
        <dbReference type="ARBA" id="ARBA00000909"/>
    </source>
</evidence>
<dbReference type="InterPro" id="IPR017953">
    <property type="entry name" value="Carbohydrate_kinase_pred_CS"/>
</dbReference>
<dbReference type="InterPro" id="IPR004443">
    <property type="entry name" value="YjeF_N_dom"/>
</dbReference>
<comment type="cofactor">
    <cofactor evidence="18">
        <name>K(+)</name>
        <dbReference type="ChEBI" id="CHEBI:29103"/>
    </cofactor>
    <text evidence="18">Binds 1 potassium ion per subunit.</text>
</comment>
<reference evidence="22 23" key="1">
    <citation type="submission" date="2024-03" db="EMBL/GenBank/DDBJ databases">
        <title>Draft genome sequence of Pseudonocardia nematodicida JCM 31783.</title>
        <authorList>
            <person name="Butdee W."/>
            <person name="Duangmal K."/>
        </authorList>
    </citation>
    <scope>NUCLEOTIDE SEQUENCE [LARGE SCALE GENOMIC DNA]</scope>
    <source>
        <strain evidence="22 23">JCM 31783</strain>
    </source>
</reference>
<evidence type="ECO:0000256" key="7">
    <source>
        <dbReference type="ARBA" id="ARBA00022840"/>
    </source>
</evidence>
<evidence type="ECO:0000256" key="17">
    <source>
        <dbReference type="HAMAP-Rule" id="MF_01965"/>
    </source>
</evidence>
<dbReference type="Pfam" id="PF01256">
    <property type="entry name" value="Carb_kinase"/>
    <property type="match status" value="1"/>
</dbReference>
<comment type="catalytic activity">
    <reaction evidence="2 18">
        <text>(6R)-NADPHX = (6S)-NADPHX</text>
        <dbReference type="Rhea" id="RHEA:32227"/>
        <dbReference type="ChEBI" id="CHEBI:64076"/>
        <dbReference type="ChEBI" id="CHEBI:64077"/>
        <dbReference type="EC" id="5.1.99.6"/>
    </reaction>
</comment>
<dbReference type="Gene3D" id="3.40.1190.20">
    <property type="match status" value="1"/>
</dbReference>
<feature type="binding site" evidence="17">
    <location>
        <position position="499"/>
    </location>
    <ligand>
        <name>AMP</name>
        <dbReference type="ChEBI" id="CHEBI:456215"/>
    </ligand>
</feature>
<evidence type="ECO:0000256" key="5">
    <source>
        <dbReference type="ARBA" id="ARBA00022723"/>
    </source>
</evidence>
<dbReference type="SUPFAM" id="SSF53613">
    <property type="entry name" value="Ribokinase-like"/>
    <property type="match status" value="1"/>
</dbReference>
<comment type="catalytic activity">
    <reaction evidence="15 17 18">
        <text>(6S)-NADHX + ADP = AMP + phosphate + NADH + H(+)</text>
        <dbReference type="Rhea" id="RHEA:32223"/>
        <dbReference type="ChEBI" id="CHEBI:15378"/>
        <dbReference type="ChEBI" id="CHEBI:43474"/>
        <dbReference type="ChEBI" id="CHEBI:57945"/>
        <dbReference type="ChEBI" id="CHEBI:64074"/>
        <dbReference type="ChEBI" id="CHEBI:456215"/>
        <dbReference type="ChEBI" id="CHEBI:456216"/>
        <dbReference type="EC" id="4.2.1.136"/>
    </reaction>
</comment>
<evidence type="ECO:0000256" key="16">
    <source>
        <dbReference type="ARBA" id="ARBA00049209"/>
    </source>
</evidence>
<evidence type="ECO:0000256" key="14">
    <source>
        <dbReference type="ARBA" id="ARBA00025153"/>
    </source>
</evidence>
<dbReference type="SUPFAM" id="SSF64153">
    <property type="entry name" value="YjeF N-terminal domain-like"/>
    <property type="match status" value="2"/>
</dbReference>
<evidence type="ECO:0000256" key="8">
    <source>
        <dbReference type="ARBA" id="ARBA00022857"/>
    </source>
</evidence>
<comment type="cofactor">
    <cofactor evidence="17">
        <name>Mg(2+)</name>
        <dbReference type="ChEBI" id="CHEBI:18420"/>
    </cofactor>
</comment>
<comment type="catalytic activity">
    <reaction evidence="16 17 18">
        <text>(6S)-NADPHX + ADP = AMP + phosphate + NADPH + H(+)</text>
        <dbReference type="Rhea" id="RHEA:32235"/>
        <dbReference type="ChEBI" id="CHEBI:15378"/>
        <dbReference type="ChEBI" id="CHEBI:43474"/>
        <dbReference type="ChEBI" id="CHEBI:57783"/>
        <dbReference type="ChEBI" id="CHEBI:64076"/>
        <dbReference type="ChEBI" id="CHEBI:456215"/>
        <dbReference type="ChEBI" id="CHEBI:456216"/>
        <dbReference type="EC" id="4.2.1.136"/>
    </reaction>
</comment>
<dbReference type="InterPro" id="IPR030677">
    <property type="entry name" value="Nnr"/>
</dbReference>
<dbReference type="PROSITE" id="PS01050">
    <property type="entry name" value="YJEF_C_2"/>
    <property type="match status" value="1"/>
</dbReference>
<protein>
    <recommendedName>
        <fullName evidence="17">ADP-dependent (S)-NAD(P)H-hydrate dehydratase</fullName>
        <ecNumber evidence="17">4.2.1.136</ecNumber>
    </recommendedName>
    <alternativeName>
        <fullName evidence="17">ADP-dependent NAD(P)HX dehydratase</fullName>
    </alternativeName>
</protein>
<keyword evidence="6 17" id="KW-0547">Nucleotide-binding</keyword>
<evidence type="ECO:0000256" key="13">
    <source>
        <dbReference type="ARBA" id="ARBA00023268"/>
    </source>
</evidence>
<feature type="compositionally biased region" description="Gly residues" evidence="19">
    <location>
        <begin position="153"/>
        <end position="174"/>
    </location>
</feature>
<evidence type="ECO:0000256" key="4">
    <source>
        <dbReference type="ARBA" id="ARBA00009524"/>
    </source>
</evidence>
<feature type="binding site" evidence="17">
    <location>
        <begin position="470"/>
        <end position="474"/>
    </location>
    <ligand>
        <name>AMP</name>
        <dbReference type="ChEBI" id="CHEBI:456215"/>
    </ligand>
</feature>
<keyword evidence="7 17" id="KW-0067">ATP-binding</keyword>
<comment type="caution">
    <text evidence="22">The sequence shown here is derived from an EMBL/GenBank/DDBJ whole genome shotgun (WGS) entry which is preliminary data.</text>
</comment>
<keyword evidence="23" id="KW-1185">Reference proteome</keyword>
<dbReference type="PROSITE" id="PS51385">
    <property type="entry name" value="YJEF_N"/>
    <property type="match status" value="1"/>
</dbReference>
<feature type="region of interest" description="Disordered" evidence="19">
    <location>
        <begin position="109"/>
        <end position="185"/>
    </location>
</feature>
<evidence type="ECO:0000256" key="3">
    <source>
        <dbReference type="ARBA" id="ARBA00006001"/>
    </source>
</evidence>
<dbReference type="HAMAP" id="MF_01965">
    <property type="entry name" value="NADHX_dehydratase"/>
    <property type="match status" value="1"/>
</dbReference>
<feature type="compositionally biased region" description="Basic and acidic residues" evidence="19">
    <location>
        <begin position="136"/>
        <end position="152"/>
    </location>
</feature>
<feature type="binding site" evidence="17">
    <location>
        <position position="386"/>
    </location>
    <ligand>
        <name>(6S)-NADPHX</name>
        <dbReference type="ChEBI" id="CHEBI:64076"/>
    </ligand>
</feature>
<dbReference type="InterPro" id="IPR000631">
    <property type="entry name" value="CARKD"/>
</dbReference>
<dbReference type="InterPro" id="IPR029056">
    <property type="entry name" value="Ribokinase-like"/>
</dbReference>
<evidence type="ECO:0000256" key="6">
    <source>
        <dbReference type="ARBA" id="ARBA00022741"/>
    </source>
</evidence>
<dbReference type="PROSITE" id="PS51383">
    <property type="entry name" value="YJEF_C_3"/>
    <property type="match status" value="1"/>
</dbReference>
<feature type="compositionally biased region" description="Gly residues" evidence="19">
    <location>
        <begin position="109"/>
        <end position="134"/>
    </location>
</feature>
<evidence type="ECO:0000259" key="20">
    <source>
        <dbReference type="PROSITE" id="PS51383"/>
    </source>
</evidence>
<feature type="domain" description="YjeF C-terminal" evidence="20">
    <location>
        <begin position="298"/>
        <end position="561"/>
    </location>
</feature>
<keyword evidence="8 17" id="KW-0521">NADP</keyword>
<keyword evidence="11 18" id="KW-0413">Isomerase</keyword>
<dbReference type="PIRSF" id="PIRSF017184">
    <property type="entry name" value="Nnr"/>
    <property type="match status" value="1"/>
</dbReference>
<gene>
    <name evidence="17" type="primary">nnrD</name>
    <name evidence="22" type="ORF">WIS52_09000</name>
</gene>
<sequence length="567" mass="55892">MRGVWTAEQVRAAEAALMRTVADGVLMRRAAAGLALHVREFLGETYGRRVVLLVGAGDNGGDALFAGAELRRRGAQVTAVLLAPDRAHPAGLAALRRVRGRVLRFGGGPAGGSAGNAAGGDAAGGGRDGGGPSGGDPDRGGLDRSGLDRSGPDRGGSVEGGSVGDGAPVGGRPGPGDATGRDGGPGGLDRACALVVAADVVVDGIVGISGRGALRDPAPALVAAADAAGVPIVACDLPSGVDTDTGATDGPHVRAAFTVTFGARKPAHALAAPLCGPVRLVDIGLDPYLGEPHAYLLTEADAGARWPVPGPDDDKYTQGVVGIAAGSATYPGAAVLAAGAAALATSGMVRFAGSAADEVRRHWPEIVATGDITDAGRTQAWAVGPGIGTGDHGRGVLEAVLDREVPLCVDADAITLLARHRDLRERIAGGPVVLTPHAGEFARLAGDVGTDRIAAARRAAAELGVTVLLKGNATVVAAPDGRALVDPAADSWAATAGSGDVLTGMIGALLAAGLDPWWAAGCATLVHGRAATAAAREHGLPPVPAPASAMQAAIPSAIRGVRAAAAV</sequence>
<comment type="function">
    <text evidence="17">Catalyzes the dehydration of the S-form of NAD(P)HX at the expense of ADP, which is converted to AMP. Together with NAD(P)HX epimerase, which catalyzes the epimerization of the S- and R-forms, the enzyme allows the repair of both epimers of NAD(P)HX, a damaged form of NAD(P)H that is a result of enzymatic or heat-dependent hydration.</text>
</comment>
<evidence type="ECO:0000256" key="9">
    <source>
        <dbReference type="ARBA" id="ARBA00022958"/>
    </source>
</evidence>
<evidence type="ECO:0000313" key="23">
    <source>
        <dbReference type="Proteomes" id="UP001494902"/>
    </source>
</evidence>
<evidence type="ECO:0000313" key="22">
    <source>
        <dbReference type="EMBL" id="MEQ3550604.1"/>
    </source>
</evidence>
<feature type="binding site" evidence="17">
    <location>
        <position position="333"/>
    </location>
    <ligand>
        <name>(6S)-NADPHX</name>
        <dbReference type="ChEBI" id="CHEBI:64076"/>
    </ligand>
</feature>
<evidence type="ECO:0000256" key="10">
    <source>
        <dbReference type="ARBA" id="ARBA00023027"/>
    </source>
</evidence>